<dbReference type="InParanoid" id="A0A2H3CVX0"/>
<gene>
    <name evidence="1" type="ORF">ARMGADRAFT_866944</name>
</gene>
<reference evidence="2" key="1">
    <citation type="journal article" date="2017" name="Nat. Ecol. Evol.">
        <title>Genome expansion and lineage-specific genetic innovations in the forest pathogenic fungi Armillaria.</title>
        <authorList>
            <person name="Sipos G."/>
            <person name="Prasanna A.N."/>
            <person name="Walter M.C."/>
            <person name="O'Connor E."/>
            <person name="Balint B."/>
            <person name="Krizsan K."/>
            <person name="Kiss B."/>
            <person name="Hess J."/>
            <person name="Varga T."/>
            <person name="Slot J."/>
            <person name="Riley R."/>
            <person name="Boka B."/>
            <person name="Rigling D."/>
            <person name="Barry K."/>
            <person name="Lee J."/>
            <person name="Mihaltcheva S."/>
            <person name="LaButti K."/>
            <person name="Lipzen A."/>
            <person name="Waldron R."/>
            <person name="Moloney N.M."/>
            <person name="Sperisen C."/>
            <person name="Kredics L."/>
            <person name="Vagvoelgyi C."/>
            <person name="Patrignani A."/>
            <person name="Fitzpatrick D."/>
            <person name="Nagy I."/>
            <person name="Doyle S."/>
            <person name="Anderson J.B."/>
            <person name="Grigoriev I.V."/>
            <person name="Gueldener U."/>
            <person name="Muensterkoetter M."/>
            <person name="Nagy L.G."/>
        </authorList>
    </citation>
    <scope>NUCLEOTIDE SEQUENCE [LARGE SCALE GENOMIC DNA]</scope>
    <source>
        <strain evidence="2">Ar21-2</strain>
    </source>
</reference>
<sequence>KFDVIKYQLVHHACRSDTAANKLLPLMVAGITIKPKESAKYLGVFINAKLTFKEHMEYAEGKGVKAATALTRLANTTSGMLHKFIRCLFIGLVVLRMEYALLAWYNPIREGEGQQQGAVGVAQRMSKPQQLACKVMAGGLRSTSTEALDYHANILP</sequence>
<keyword evidence="2" id="KW-1185">Reference proteome</keyword>
<evidence type="ECO:0000313" key="1">
    <source>
        <dbReference type="EMBL" id="PBK82598.1"/>
    </source>
</evidence>
<accession>A0A2H3CVX0</accession>
<dbReference type="OMA" id="DRELRWH"/>
<proteinExistence type="predicted"/>
<dbReference type="Proteomes" id="UP000217790">
    <property type="component" value="Unassembled WGS sequence"/>
</dbReference>
<dbReference type="STRING" id="47427.A0A2H3CVX0"/>
<dbReference type="EMBL" id="KZ293715">
    <property type="protein sequence ID" value="PBK82598.1"/>
    <property type="molecule type" value="Genomic_DNA"/>
</dbReference>
<protein>
    <submittedName>
        <fullName evidence="1">Uncharacterized protein</fullName>
    </submittedName>
</protein>
<organism evidence="1 2">
    <name type="scientific">Armillaria gallica</name>
    <name type="common">Bulbous honey fungus</name>
    <name type="synonym">Armillaria bulbosa</name>
    <dbReference type="NCBI Taxonomy" id="47427"/>
    <lineage>
        <taxon>Eukaryota</taxon>
        <taxon>Fungi</taxon>
        <taxon>Dikarya</taxon>
        <taxon>Basidiomycota</taxon>
        <taxon>Agaricomycotina</taxon>
        <taxon>Agaricomycetes</taxon>
        <taxon>Agaricomycetidae</taxon>
        <taxon>Agaricales</taxon>
        <taxon>Marasmiineae</taxon>
        <taxon>Physalacriaceae</taxon>
        <taxon>Armillaria</taxon>
    </lineage>
</organism>
<name>A0A2H3CVX0_ARMGA</name>
<evidence type="ECO:0000313" key="2">
    <source>
        <dbReference type="Proteomes" id="UP000217790"/>
    </source>
</evidence>
<dbReference type="AlphaFoldDB" id="A0A2H3CVX0"/>
<dbReference type="OrthoDB" id="3261222at2759"/>
<feature type="non-terminal residue" evidence="1">
    <location>
        <position position="156"/>
    </location>
</feature>
<feature type="non-terminal residue" evidence="1">
    <location>
        <position position="1"/>
    </location>
</feature>